<dbReference type="CDD" id="cd07821">
    <property type="entry name" value="PYR_PYL_RCAR_like"/>
    <property type="match status" value="1"/>
</dbReference>
<dbReference type="SUPFAM" id="SSF55961">
    <property type="entry name" value="Bet v1-like"/>
    <property type="match status" value="1"/>
</dbReference>
<evidence type="ECO:0000313" key="2">
    <source>
        <dbReference type="Proteomes" id="UP000193529"/>
    </source>
</evidence>
<dbReference type="Gene3D" id="3.30.530.20">
    <property type="match status" value="1"/>
</dbReference>
<proteinExistence type="predicted"/>
<sequence length="163" mass="17895">MKGVVPVTRSLVVDESRVVPVPAELAFHRTLPAPLPEIFKRWHGPFPPIKAVSQQTGAWDAAGQTRTVHMVGGGSVREELTSVDPPRSFGYRLGDVKGPMALLVDHVVGEWIFEPVPGGTRVTWRWDIHAKSRVSGLALPLFGRLWKGYARQVLEDLSATLTA</sequence>
<dbReference type="AlphaFoldDB" id="A0A1X1ZYQ8"/>
<reference evidence="1 2" key="1">
    <citation type="submission" date="2016-01" db="EMBL/GenBank/DDBJ databases">
        <title>The new phylogeny of the genus Mycobacterium.</title>
        <authorList>
            <person name="Tarcisio F."/>
            <person name="Conor M."/>
            <person name="Antonella G."/>
            <person name="Elisabetta G."/>
            <person name="Giulia F.S."/>
            <person name="Sara T."/>
            <person name="Anna F."/>
            <person name="Clotilde B."/>
            <person name="Roberto B."/>
            <person name="Veronica D.S."/>
            <person name="Fabio R."/>
            <person name="Monica P."/>
            <person name="Olivier J."/>
            <person name="Enrico T."/>
            <person name="Nicola S."/>
        </authorList>
    </citation>
    <scope>NUCLEOTIDE SEQUENCE [LARGE SCALE GENOMIC DNA]</scope>
    <source>
        <strain evidence="1 2">DSM 44572</strain>
    </source>
</reference>
<dbReference type="InterPro" id="IPR019587">
    <property type="entry name" value="Polyketide_cyclase/dehydratase"/>
</dbReference>
<organism evidence="1 2">
    <name type="scientific">Mycobacterium palustre</name>
    <dbReference type="NCBI Taxonomy" id="153971"/>
    <lineage>
        <taxon>Bacteria</taxon>
        <taxon>Bacillati</taxon>
        <taxon>Actinomycetota</taxon>
        <taxon>Actinomycetes</taxon>
        <taxon>Mycobacteriales</taxon>
        <taxon>Mycobacteriaceae</taxon>
        <taxon>Mycobacterium</taxon>
        <taxon>Mycobacterium simiae complex</taxon>
    </lineage>
</organism>
<keyword evidence="2" id="KW-1185">Reference proteome</keyword>
<dbReference type="STRING" id="153971.AWC19_25485"/>
<dbReference type="Proteomes" id="UP000193529">
    <property type="component" value="Unassembled WGS sequence"/>
</dbReference>
<evidence type="ECO:0000313" key="1">
    <source>
        <dbReference type="EMBL" id="ORW31433.1"/>
    </source>
</evidence>
<accession>A0A1X1ZYQ8</accession>
<evidence type="ECO:0008006" key="3">
    <source>
        <dbReference type="Google" id="ProtNLM"/>
    </source>
</evidence>
<dbReference type="Pfam" id="PF10604">
    <property type="entry name" value="Polyketide_cyc2"/>
    <property type="match status" value="1"/>
</dbReference>
<name>A0A1X1ZYQ8_9MYCO</name>
<gene>
    <name evidence="1" type="ORF">AWC19_25485</name>
</gene>
<dbReference type="InterPro" id="IPR023393">
    <property type="entry name" value="START-like_dom_sf"/>
</dbReference>
<comment type="caution">
    <text evidence="1">The sequence shown here is derived from an EMBL/GenBank/DDBJ whole genome shotgun (WGS) entry which is preliminary data.</text>
</comment>
<protein>
    <recommendedName>
        <fullName evidence="3">SRPBCC family protein</fullName>
    </recommendedName>
</protein>
<dbReference type="EMBL" id="LQPJ01000029">
    <property type="protein sequence ID" value="ORW31433.1"/>
    <property type="molecule type" value="Genomic_DNA"/>
</dbReference>